<dbReference type="Pfam" id="PF13855">
    <property type="entry name" value="LRR_8"/>
    <property type="match status" value="1"/>
</dbReference>
<evidence type="ECO:0000313" key="11">
    <source>
        <dbReference type="Proteomes" id="UP000325577"/>
    </source>
</evidence>
<evidence type="ECO:0000313" key="10">
    <source>
        <dbReference type="EMBL" id="KAA8521759.1"/>
    </source>
</evidence>
<dbReference type="PANTHER" id="PTHR32093:SF120">
    <property type="entry name" value="LEUCINE-RICH REPEAT EXTENSIN-LIKE PROTEIN 3-RELATED"/>
    <property type="match status" value="1"/>
</dbReference>
<dbReference type="PANTHER" id="PTHR32093">
    <property type="entry name" value="LEUCINE-RICH REPEAT EXTENSIN-LIKE PROTEIN 3-RELATED"/>
    <property type="match status" value="1"/>
</dbReference>
<evidence type="ECO:0000256" key="1">
    <source>
        <dbReference type="ARBA" id="ARBA00004191"/>
    </source>
</evidence>
<proteinExistence type="predicted"/>
<dbReference type="Pfam" id="PF00560">
    <property type="entry name" value="LRR_1"/>
    <property type="match status" value="2"/>
</dbReference>
<comment type="subcellular location">
    <subcellularLocation>
        <location evidence="1">Secreted</location>
        <location evidence="1">Cell wall</location>
    </subcellularLocation>
</comment>
<evidence type="ECO:0000256" key="2">
    <source>
        <dbReference type="ARBA" id="ARBA00022512"/>
    </source>
</evidence>
<evidence type="ECO:0000256" key="4">
    <source>
        <dbReference type="ARBA" id="ARBA00022729"/>
    </source>
</evidence>
<feature type="region of interest" description="Disordered" evidence="9">
    <location>
        <begin position="436"/>
        <end position="492"/>
    </location>
</feature>
<dbReference type="FunFam" id="3.80.10.10:FF:000224">
    <property type="entry name" value="Leucine-rich repeat extensin-like protein 1"/>
    <property type="match status" value="1"/>
</dbReference>
<accession>A0A5J4ZUQ1</accession>
<evidence type="ECO:0000256" key="6">
    <source>
        <dbReference type="ARBA" id="ARBA00023180"/>
    </source>
</evidence>
<keyword evidence="4" id="KW-0732">Signal</keyword>
<dbReference type="InterPro" id="IPR051582">
    <property type="entry name" value="LRR_extensin-like_regulator"/>
</dbReference>
<keyword evidence="7" id="KW-0379">Hydroxylation</keyword>
<name>A0A5J4ZUQ1_9ASTE</name>
<keyword evidence="11" id="KW-1185">Reference proteome</keyword>
<evidence type="ECO:0000256" key="3">
    <source>
        <dbReference type="ARBA" id="ARBA00022525"/>
    </source>
</evidence>
<protein>
    <recommendedName>
        <fullName evidence="8">Cell wall hydroxyproline-rich glycoprotein</fullName>
    </recommendedName>
</protein>
<keyword evidence="3" id="KW-0964">Secreted</keyword>
<dbReference type="Proteomes" id="UP000325577">
    <property type="component" value="Linkage Group LG5"/>
</dbReference>
<organism evidence="10 11">
    <name type="scientific">Nyssa sinensis</name>
    <dbReference type="NCBI Taxonomy" id="561372"/>
    <lineage>
        <taxon>Eukaryota</taxon>
        <taxon>Viridiplantae</taxon>
        <taxon>Streptophyta</taxon>
        <taxon>Embryophyta</taxon>
        <taxon>Tracheophyta</taxon>
        <taxon>Spermatophyta</taxon>
        <taxon>Magnoliopsida</taxon>
        <taxon>eudicotyledons</taxon>
        <taxon>Gunneridae</taxon>
        <taxon>Pentapetalae</taxon>
        <taxon>asterids</taxon>
        <taxon>Cornales</taxon>
        <taxon>Nyssaceae</taxon>
        <taxon>Nyssa</taxon>
    </lineage>
</organism>
<gene>
    <name evidence="10" type="ORF">F0562_012432</name>
</gene>
<reference evidence="10 11" key="1">
    <citation type="submission" date="2019-09" db="EMBL/GenBank/DDBJ databases">
        <title>A chromosome-level genome assembly of the Chinese tupelo Nyssa sinensis.</title>
        <authorList>
            <person name="Yang X."/>
            <person name="Kang M."/>
            <person name="Yang Y."/>
            <person name="Xiong H."/>
            <person name="Wang M."/>
            <person name="Zhang Z."/>
            <person name="Wang Z."/>
            <person name="Wu H."/>
            <person name="Ma T."/>
            <person name="Liu J."/>
            <person name="Xi Z."/>
        </authorList>
    </citation>
    <scope>NUCLEOTIDE SEQUENCE [LARGE SCALE GENOMIC DNA]</scope>
    <source>
        <strain evidence="10">J267</strain>
        <tissue evidence="10">Leaf</tissue>
    </source>
</reference>
<dbReference type="InterPro" id="IPR001611">
    <property type="entry name" value="Leu-rich_rpt"/>
</dbReference>
<dbReference type="InterPro" id="IPR032675">
    <property type="entry name" value="LRR_dom_sf"/>
</dbReference>
<feature type="compositionally biased region" description="Pro residues" evidence="9">
    <location>
        <begin position="436"/>
        <end position="485"/>
    </location>
</feature>
<sequence>MARSDMVRSDEAYVNEHELLLVAMPLPGHLLVVALGLVSPRDKGLLAAKTNANAVYDSLALYVSMSSNGGLTYSQVKQIRHRQLLSYNADLLVIDPSLVFENPRIKNAYIALQAWKLAILSDPYNMTSNWVGSDVCNYTSVFCWRSLDDPLERTIAGIDLNRGDIAGYLPDELGLLYDIAVFHINSNRFCGTVPRSFLNLKLLFELDLSNNRFAGKFPQVVLQLPKLKYLDIRYNEFEGKLPKELFDKDLDAIFINDNRFAFDLPENIGNSPVSVIVLANNKFRGCFPASLLNMSRTLNEIILMNNGFQSCLPINIGMMKNLTVLDVSFNRIMGTLPESIAAMVSLTELNVGHNMLSGKIPARVCSLPNLINFTYDYNFFTDEPPTCLNLLDFDDRRNCLRGRPMQRSTLQCKIFLNQPVYCNSFKCAPPPVFSPPPRLPPPPIQSPPPPSPPPRSSPPPPPVSVYSPPPPPPPIILPSPPPNSPPQSSYHA</sequence>
<keyword evidence="5" id="KW-0677">Repeat</keyword>
<dbReference type="Gene3D" id="3.80.10.10">
    <property type="entry name" value="Ribonuclease Inhibitor"/>
    <property type="match status" value="2"/>
</dbReference>
<evidence type="ECO:0000256" key="8">
    <source>
        <dbReference type="ARBA" id="ARBA00041871"/>
    </source>
</evidence>
<evidence type="ECO:0000256" key="9">
    <source>
        <dbReference type="SAM" id="MobiDB-lite"/>
    </source>
</evidence>
<keyword evidence="2" id="KW-0134">Cell wall</keyword>
<dbReference type="OrthoDB" id="676979at2759"/>
<dbReference type="EMBL" id="CM018048">
    <property type="protein sequence ID" value="KAA8521759.1"/>
    <property type="molecule type" value="Genomic_DNA"/>
</dbReference>
<evidence type="ECO:0000256" key="5">
    <source>
        <dbReference type="ARBA" id="ARBA00022737"/>
    </source>
</evidence>
<dbReference type="SUPFAM" id="SSF52058">
    <property type="entry name" value="L domain-like"/>
    <property type="match status" value="1"/>
</dbReference>
<keyword evidence="6" id="KW-0325">Glycoprotein</keyword>
<dbReference type="AlphaFoldDB" id="A0A5J4ZUQ1"/>
<evidence type="ECO:0000256" key="7">
    <source>
        <dbReference type="ARBA" id="ARBA00023278"/>
    </source>
</evidence>